<accession>A0A8B6FZW6</accession>
<dbReference type="EMBL" id="UYJE01007648">
    <property type="protein sequence ID" value="VDI56759.1"/>
    <property type="molecule type" value="Genomic_DNA"/>
</dbReference>
<dbReference type="GO" id="GO:0003723">
    <property type="term" value="F:RNA binding"/>
    <property type="evidence" value="ECO:0007669"/>
    <property type="project" value="UniProtKB-KW"/>
</dbReference>
<evidence type="ECO:0000256" key="1">
    <source>
        <dbReference type="ARBA" id="ARBA00022884"/>
    </source>
</evidence>
<dbReference type="AlphaFoldDB" id="A0A8B6FZW6"/>
<evidence type="ECO:0000313" key="5">
    <source>
        <dbReference type="Proteomes" id="UP000596742"/>
    </source>
</evidence>
<organism evidence="4 5">
    <name type="scientific">Mytilus galloprovincialis</name>
    <name type="common">Mediterranean mussel</name>
    <dbReference type="NCBI Taxonomy" id="29158"/>
    <lineage>
        <taxon>Eukaryota</taxon>
        <taxon>Metazoa</taxon>
        <taxon>Spiralia</taxon>
        <taxon>Lophotrochozoa</taxon>
        <taxon>Mollusca</taxon>
        <taxon>Bivalvia</taxon>
        <taxon>Autobranchia</taxon>
        <taxon>Pteriomorphia</taxon>
        <taxon>Mytilida</taxon>
        <taxon>Mytiloidea</taxon>
        <taxon>Mytilidae</taxon>
        <taxon>Mytilinae</taxon>
        <taxon>Mytilus</taxon>
    </lineage>
</organism>
<dbReference type="Pfam" id="PF02295">
    <property type="entry name" value="z-alpha"/>
    <property type="match status" value="1"/>
</dbReference>
<feature type="region of interest" description="Disordered" evidence="2">
    <location>
        <begin position="1"/>
        <end position="22"/>
    </location>
</feature>
<evidence type="ECO:0000256" key="2">
    <source>
        <dbReference type="SAM" id="MobiDB-lite"/>
    </source>
</evidence>
<keyword evidence="1" id="KW-0694">RNA-binding</keyword>
<dbReference type="SUPFAM" id="SSF46785">
    <property type="entry name" value="Winged helix' DNA-binding domain"/>
    <property type="match status" value="1"/>
</dbReference>
<reference evidence="4" key="1">
    <citation type="submission" date="2018-11" db="EMBL/GenBank/DDBJ databases">
        <authorList>
            <person name="Alioto T."/>
            <person name="Alioto T."/>
        </authorList>
    </citation>
    <scope>NUCLEOTIDE SEQUENCE</scope>
</reference>
<evidence type="ECO:0000313" key="4">
    <source>
        <dbReference type="EMBL" id="VDI56759.1"/>
    </source>
</evidence>
<dbReference type="InterPro" id="IPR036388">
    <property type="entry name" value="WH-like_DNA-bd_sf"/>
</dbReference>
<dbReference type="Proteomes" id="UP000596742">
    <property type="component" value="Unassembled WGS sequence"/>
</dbReference>
<name>A0A8B6FZW6_MYTGA</name>
<keyword evidence="5" id="KW-1185">Reference proteome</keyword>
<proteinExistence type="predicted"/>
<gene>
    <name evidence="4" type="ORF">MGAL_10B007242</name>
</gene>
<dbReference type="OrthoDB" id="6162750at2759"/>
<evidence type="ECO:0000259" key="3">
    <source>
        <dbReference type="Pfam" id="PF02295"/>
    </source>
</evidence>
<feature type="domain" description="Z-binding" evidence="3">
    <location>
        <begin position="69"/>
        <end position="111"/>
    </location>
</feature>
<dbReference type="Gene3D" id="1.10.10.10">
    <property type="entry name" value="Winged helix-like DNA-binding domain superfamily/Winged helix DNA-binding domain"/>
    <property type="match status" value="1"/>
</dbReference>
<comment type="caution">
    <text evidence="4">The sequence shown here is derived from an EMBL/GenBank/DDBJ whole genome shotgun (WGS) entry which is preliminary data.</text>
</comment>
<sequence length="177" mass="19896">MENTSLYSRTNEDPVPMPSLSKRTAGHINIATSAPVNHHQQTEIDQKLKPTLEILKNIISVFVEPNMDLKANVVAQRSGVGKTAKSVNKYLYSLEKKKVLQKSAEGTPKWNRGTLTQYSEKDLLECAAETVHGNTSNTPQTQVVNHHHHNHQHEHNTYVQVGDENVMALDRNNQEGR</sequence>
<dbReference type="GO" id="GO:0003726">
    <property type="term" value="F:double-stranded RNA adenosine deaminase activity"/>
    <property type="evidence" value="ECO:0007669"/>
    <property type="project" value="InterPro"/>
</dbReference>
<dbReference type="InterPro" id="IPR042371">
    <property type="entry name" value="Z_dom"/>
</dbReference>
<protein>
    <recommendedName>
        <fullName evidence="3">Z-binding domain-containing protein</fullName>
    </recommendedName>
</protein>
<dbReference type="InterPro" id="IPR036390">
    <property type="entry name" value="WH_DNA-bd_sf"/>
</dbReference>